<keyword evidence="3" id="KW-1185">Reference proteome</keyword>
<feature type="region of interest" description="Disordered" evidence="1">
    <location>
        <begin position="363"/>
        <end position="424"/>
    </location>
</feature>
<dbReference type="AlphaFoldDB" id="A0A8S4AMP3"/>
<sequence length="424" mass="46863">MDRIVLKTSIIDRRHGVSGEIQQLYNTERVGAEPNWISVSNQNYLGVIDCQWKLQSFALAMLKMETRHYADACAQQFVSVAEAWGVQPNITTVGTDGARNMIAAARKLPYEHMPYCASLIILCRYATELFGHKTYVSCSVVLPALCHRPCTMEVSDEDPAYIGKSKTAFKKDRVFKKGDREAVWTSLQALLENKPSTATPKPVEEPPKKGSLLIFVSDTDLDDDMVEPSRDLNHYKAEPTISMEECPLHNIVQKKRAALSSENVEKLVCLSDWLKENFRSLDSCLSDSVLRNQLRIQPCSGPALALPGSVWLPSAPALLPLCLIPCHRSPFPVSAAASSPLSFSHLAVSHEVVSTSISESERKNAPETFRFRKGLKRPWSQGHSGTMGNNLPAPARPKPGHAQAHLNKVPRVKSGHRAPSPPLI</sequence>
<reference evidence="2" key="1">
    <citation type="submission" date="2021-05" db="EMBL/GenBank/DDBJ databases">
        <authorList>
            <person name="Tigano A."/>
        </authorList>
    </citation>
    <scope>NUCLEOTIDE SEQUENCE</scope>
</reference>
<protein>
    <submittedName>
        <fullName evidence="2">(Atlantic silverside) hypothetical protein</fullName>
    </submittedName>
</protein>
<evidence type="ECO:0000256" key="1">
    <source>
        <dbReference type="SAM" id="MobiDB-lite"/>
    </source>
</evidence>
<organism evidence="2 3">
    <name type="scientific">Menidia menidia</name>
    <name type="common">Atlantic silverside</name>
    <dbReference type="NCBI Taxonomy" id="238744"/>
    <lineage>
        <taxon>Eukaryota</taxon>
        <taxon>Metazoa</taxon>
        <taxon>Chordata</taxon>
        <taxon>Craniata</taxon>
        <taxon>Vertebrata</taxon>
        <taxon>Euteleostomi</taxon>
        <taxon>Actinopterygii</taxon>
        <taxon>Neopterygii</taxon>
        <taxon>Teleostei</taxon>
        <taxon>Neoteleostei</taxon>
        <taxon>Acanthomorphata</taxon>
        <taxon>Ovalentaria</taxon>
        <taxon>Atherinomorphae</taxon>
        <taxon>Atheriniformes</taxon>
        <taxon>Atherinopsidae</taxon>
        <taxon>Menidiinae</taxon>
        <taxon>Menidia</taxon>
    </lineage>
</organism>
<comment type="caution">
    <text evidence="2">The sequence shown here is derived from an EMBL/GenBank/DDBJ whole genome shotgun (WGS) entry which is preliminary data.</text>
</comment>
<dbReference type="InterPro" id="IPR012337">
    <property type="entry name" value="RNaseH-like_sf"/>
</dbReference>
<gene>
    <name evidence="2" type="ORF">MMEN_LOCUS4914</name>
</gene>
<dbReference type="SUPFAM" id="SSF53098">
    <property type="entry name" value="Ribonuclease H-like"/>
    <property type="match status" value="1"/>
</dbReference>
<dbReference type="EMBL" id="CAJRST010004446">
    <property type="protein sequence ID" value="CAG5871532.1"/>
    <property type="molecule type" value="Genomic_DNA"/>
</dbReference>
<accession>A0A8S4AMP3</accession>
<evidence type="ECO:0000313" key="2">
    <source>
        <dbReference type="EMBL" id="CAG5871532.1"/>
    </source>
</evidence>
<dbReference type="Proteomes" id="UP000677803">
    <property type="component" value="Unassembled WGS sequence"/>
</dbReference>
<proteinExistence type="predicted"/>
<name>A0A8S4AMP3_9TELE</name>
<evidence type="ECO:0000313" key="3">
    <source>
        <dbReference type="Proteomes" id="UP000677803"/>
    </source>
</evidence>
<dbReference type="OrthoDB" id="10046500at2759"/>